<organism evidence="2 3">
    <name type="scientific">Salmo salar</name>
    <name type="common">Atlantic salmon</name>
    <dbReference type="NCBI Taxonomy" id="8030"/>
    <lineage>
        <taxon>Eukaryota</taxon>
        <taxon>Metazoa</taxon>
        <taxon>Chordata</taxon>
        <taxon>Craniata</taxon>
        <taxon>Vertebrata</taxon>
        <taxon>Euteleostomi</taxon>
        <taxon>Actinopterygii</taxon>
        <taxon>Neopterygii</taxon>
        <taxon>Teleostei</taxon>
        <taxon>Protacanthopterygii</taxon>
        <taxon>Salmoniformes</taxon>
        <taxon>Salmonidae</taxon>
        <taxon>Salmoninae</taxon>
        <taxon>Salmo</taxon>
    </lineage>
</organism>
<dbReference type="RefSeq" id="XP_045547455.1">
    <property type="nucleotide sequence ID" value="XM_045691499.1"/>
</dbReference>
<reference evidence="3" key="1">
    <citation type="submission" date="2025-08" db="UniProtKB">
        <authorList>
            <consortium name="RefSeq"/>
        </authorList>
    </citation>
    <scope>IDENTIFICATION</scope>
</reference>
<accession>A0ABM3CLM7</accession>
<proteinExistence type="predicted"/>
<keyword evidence="1" id="KW-0812">Transmembrane</keyword>
<name>A0ABM3CLM7_SALSA</name>
<evidence type="ECO:0000313" key="2">
    <source>
        <dbReference type="Proteomes" id="UP001652741"/>
    </source>
</evidence>
<evidence type="ECO:0000313" key="3">
    <source>
        <dbReference type="RefSeq" id="XP_045547455.1"/>
    </source>
</evidence>
<dbReference type="Proteomes" id="UP001652741">
    <property type="component" value="Chromosome ssa12"/>
</dbReference>
<keyword evidence="1" id="KW-1133">Transmembrane helix</keyword>
<keyword evidence="2" id="KW-1185">Reference proteome</keyword>
<protein>
    <submittedName>
        <fullName evidence="3">Uncharacterized protein isoform X2</fullName>
    </submittedName>
</protein>
<keyword evidence="1" id="KW-0472">Membrane</keyword>
<feature type="transmembrane region" description="Helical" evidence="1">
    <location>
        <begin position="190"/>
        <end position="205"/>
    </location>
</feature>
<sequence length="241" mass="27299">MFPSSWTLNSKQDGPSSTLMLLRSRTGLPRYFKCIPASENWIMLWMNSGGSSIEGIPASYLIYPDTSYPLRDLLQQGTVLWNVQKGHEATAAGQSEALNRHDEGFTRYVPITCGSTEEVRTCRCLLHLLPTTSLDTDGPGARGLHLLLLHDKFYHFFSICFGLGCGMAVYRPYYPHTKRCKGPPYHRRDAFWGLCAALLVAILNLDSYHVYTLSYGCGIMVFAVRGAKRKYSSLWDIRERW</sequence>
<evidence type="ECO:0000256" key="1">
    <source>
        <dbReference type="SAM" id="Phobius"/>
    </source>
</evidence>
<gene>
    <name evidence="3" type="primary">LOC106565156</name>
</gene>
<dbReference type="GeneID" id="106565156"/>
<feature type="transmembrane region" description="Helical" evidence="1">
    <location>
        <begin position="153"/>
        <end position="170"/>
    </location>
</feature>